<reference evidence="2 3" key="1">
    <citation type="submission" date="2018-01" db="EMBL/GenBank/DDBJ databases">
        <title>The whole genome sequencing and assembly of Halobacillus litoralis ERB031 strain.</title>
        <authorList>
            <person name="Lee S.-J."/>
            <person name="Park M.-K."/>
            <person name="Kim J.-Y."/>
            <person name="Lee Y.-J."/>
            <person name="Yi H."/>
            <person name="Bahn Y.-S."/>
            <person name="Kim J.F."/>
            <person name="Lee D.-W."/>
        </authorList>
    </citation>
    <scope>NUCLEOTIDE SEQUENCE [LARGE SCALE GENOMIC DNA]</scope>
    <source>
        <strain evidence="2 3">ERB 031</strain>
    </source>
</reference>
<dbReference type="Pfam" id="PF02283">
    <property type="entry name" value="CobU"/>
    <property type="match status" value="1"/>
</dbReference>
<dbReference type="Gene3D" id="3.40.50.300">
    <property type="entry name" value="P-loop containing nucleotide triphosphate hydrolases"/>
    <property type="match status" value="1"/>
</dbReference>
<gene>
    <name evidence="2" type="ORF">HLI_08675</name>
</gene>
<dbReference type="Proteomes" id="UP000287756">
    <property type="component" value="Chromosome"/>
</dbReference>
<dbReference type="GO" id="GO:0000166">
    <property type="term" value="F:nucleotide binding"/>
    <property type="evidence" value="ECO:0007669"/>
    <property type="project" value="InterPro"/>
</dbReference>
<dbReference type="UniPathway" id="UPA00148">
    <property type="reaction ID" value="UER00236"/>
</dbReference>
<dbReference type="GO" id="GO:0009236">
    <property type="term" value="P:cobalamin biosynthetic process"/>
    <property type="evidence" value="ECO:0007669"/>
    <property type="project" value="UniProtKB-UniPathway"/>
</dbReference>
<dbReference type="AlphaFoldDB" id="A0A410MC80"/>
<organism evidence="2 3">
    <name type="scientific">Halobacillus litoralis</name>
    <dbReference type="NCBI Taxonomy" id="45668"/>
    <lineage>
        <taxon>Bacteria</taxon>
        <taxon>Bacillati</taxon>
        <taxon>Bacillota</taxon>
        <taxon>Bacilli</taxon>
        <taxon>Bacillales</taxon>
        <taxon>Bacillaceae</taxon>
        <taxon>Halobacillus</taxon>
    </lineage>
</organism>
<evidence type="ECO:0000313" key="2">
    <source>
        <dbReference type="EMBL" id="QAS52300.1"/>
    </source>
</evidence>
<dbReference type="InterPro" id="IPR027417">
    <property type="entry name" value="P-loop_NTPase"/>
</dbReference>
<dbReference type="InterPro" id="IPR003203">
    <property type="entry name" value="CobU/CobP"/>
</dbReference>
<dbReference type="KEGG" id="hli:HLI_08675"/>
<proteinExistence type="predicted"/>
<dbReference type="EMBL" id="CP026118">
    <property type="protein sequence ID" value="QAS52300.1"/>
    <property type="molecule type" value="Genomic_DNA"/>
</dbReference>
<dbReference type="SUPFAM" id="SSF52540">
    <property type="entry name" value="P-loop containing nucleoside triphosphate hydrolases"/>
    <property type="match status" value="1"/>
</dbReference>
<evidence type="ECO:0000313" key="3">
    <source>
        <dbReference type="Proteomes" id="UP000287756"/>
    </source>
</evidence>
<accession>A0A410MC80</accession>
<protein>
    <submittedName>
        <fullName evidence="2">Uncharacterized protein</fullName>
    </submittedName>
</protein>
<dbReference type="GO" id="GO:0043752">
    <property type="term" value="F:adenosylcobinamide kinase activity"/>
    <property type="evidence" value="ECO:0007669"/>
    <property type="project" value="InterPro"/>
</dbReference>
<evidence type="ECO:0000256" key="1">
    <source>
        <dbReference type="SAM" id="MobiDB-lite"/>
    </source>
</evidence>
<name>A0A410MC80_9BACI</name>
<feature type="region of interest" description="Disordered" evidence="1">
    <location>
        <begin position="1"/>
        <end position="25"/>
    </location>
</feature>
<sequence length="152" mass="17334">MERSSWRGLPSSDETREGSNMDFVTGGAYNGKSEWVREKLLERENEVTWIDLANEKIPIPGASILVVENIEYMVKENEVASAIEELEEILHWEKGEGGRLAVLIGSDTTKGIVPLERSDREWRDRTGFLFQTVMKQADNAYLIWFGLGEKLK</sequence>